<proteinExistence type="predicted"/>
<dbReference type="Proteomes" id="UP000028090">
    <property type="component" value="Unassembled WGS sequence"/>
</dbReference>
<accession>A0A081PXV4</accession>
<evidence type="ECO:0000313" key="2">
    <source>
        <dbReference type="Proteomes" id="UP000028090"/>
    </source>
</evidence>
<protein>
    <submittedName>
        <fullName evidence="1">Uncharacterized protein</fullName>
    </submittedName>
</protein>
<name>A0A081PXV4_STRMT</name>
<dbReference type="AlphaFoldDB" id="A0A081PXV4"/>
<reference evidence="1 2" key="1">
    <citation type="submission" date="2014-05" db="EMBL/GenBank/DDBJ databases">
        <authorList>
            <person name="Daugherty S.C."/>
            <person name="Tallon L.J."/>
            <person name="Sadzewicz L."/>
            <person name="Kilian M."/>
            <person name="Tettelin H."/>
        </authorList>
    </citation>
    <scope>NUCLEOTIDE SEQUENCE [LARGE SCALE GENOMIC DNA]</scope>
    <source>
        <strain evidence="1 2">SK629</strain>
    </source>
</reference>
<gene>
    <name evidence="1" type="ORF">SK629_1038</name>
</gene>
<organism evidence="1 2">
    <name type="scientific">Streptococcus mitis</name>
    <dbReference type="NCBI Taxonomy" id="28037"/>
    <lineage>
        <taxon>Bacteria</taxon>
        <taxon>Bacillati</taxon>
        <taxon>Bacillota</taxon>
        <taxon>Bacilli</taxon>
        <taxon>Lactobacillales</taxon>
        <taxon>Streptococcaceae</taxon>
        <taxon>Streptococcus</taxon>
        <taxon>Streptococcus mitis group</taxon>
    </lineage>
</organism>
<evidence type="ECO:0000313" key="1">
    <source>
        <dbReference type="EMBL" id="KEQ35527.1"/>
    </source>
</evidence>
<sequence>MFKSYDMINITILLQNIFLIEFSDNLVYNTFNLNKKE</sequence>
<comment type="caution">
    <text evidence="1">The sequence shown here is derived from an EMBL/GenBank/DDBJ whole genome shotgun (WGS) entry which is preliminary data.</text>
</comment>
<dbReference type="EMBL" id="JPFU01000012">
    <property type="protein sequence ID" value="KEQ35527.1"/>
    <property type="molecule type" value="Genomic_DNA"/>
</dbReference>